<dbReference type="InterPro" id="IPR029035">
    <property type="entry name" value="DHS-like_NAD/FAD-binding_dom"/>
</dbReference>
<feature type="compositionally biased region" description="Low complexity" evidence="6">
    <location>
        <begin position="220"/>
        <end position="235"/>
    </location>
</feature>
<dbReference type="Gene3D" id="3.40.640.10">
    <property type="entry name" value="Type I PLP-dependent aspartate aminotransferase-like (Major domain)"/>
    <property type="match status" value="1"/>
</dbReference>
<feature type="compositionally biased region" description="Polar residues" evidence="6">
    <location>
        <begin position="366"/>
        <end position="380"/>
    </location>
</feature>
<dbReference type="Proteomes" id="UP000054544">
    <property type="component" value="Unassembled WGS sequence"/>
</dbReference>
<feature type="region of interest" description="Disordered" evidence="6">
    <location>
        <begin position="62"/>
        <end position="94"/>
    </location>
</feature>
<feature type="compositionally biased region" description="Low complexity" evidence="6">
    <location>
        <begin position="242"/>
        <end position="253"/>
    </location>
</feature>
<reference evidence="9" key="1">
    <citation type="journal article" date="2014" name="BMC Genomics">
        <title>The genome sequence of the biocontrol fungus Metarhizium anisopliae and comparative genomics of Metarhizium species.</title>
        <authorList>
            <person name="Pattemore J.A."/>
            <person name="Hane J.K."/>
            <person name="Williams A.H."/>
            <person name="Wilson B.A."/>
            <person name="Stodart B.J."/>
            <person name="Ash G.J."/>
        </authorList>
    </citation>
    <scope>NUCLEOTIDE SEQUENCE [LARGE SCALE GENOMIC DNA]</scope>
    <source>
        <strain evidence="9">BRIP 53293</strain>
    </source>
</reference>
<dbReference type="SUPFAM" id="SSF53383">
    <property type="entry name" value="PLP-dependent transferases"/>
    <property type="match status" value="1"/>
</dbReference>
<evidence type="ECO:0000313" key="8">
    <source>
        <dbReference type="EMBL" id="KJK83120.1"/>
    </source>
</evidence>
<protein>
    <recommendedName>
        <fullName evidence="7">Deacetylase sirtuin-type domain-containing protein</fullName>
    </recommendedName>
</protein>
<dbReference type="PANTHER" id="PTHR43092:SF2">
    <property type="entry name" value="HERCYNYLCYSTEINE SULFOXIDE LYASE"/>
    <property type="match status" value="1"/>
</dbReference>
<evidence type="ECO:0000256" key="3">
    <source>
        <dbReference type="ARBA" id="ARBA00022898"/>
    </source>
</evidence>
<dbReference type="STRING" id="1291518.A0A0D9PE89"/>
<feature type="region of interest" description="Disordered" evidence="6">
    <location>
        <begin position="106"/>
        <end position="126"/>
    </location>
</feature>
<feature type="region of interest" description="Disordered" evidence="6">
    <location>
        <begin position="150"/>
        <end position="262"/>
    </location>
</feature>
<keyword evidence="3" id="KW-0663">Pyridoxal phosphate</keyword>
<feature type="compositionally biased region" description="Low complexity" evidence="6">
    <location>
        <begin position="382"/>
        <end position="399"/>
    </location>
</feature>
<evidence type="ECO:0000256" key="5">
    <source>
        <dbReference type="PROSITE-ProRule" id="PRU00236"/>
    </source>
</evidence>
<gene>
    <name evidence="8" type="ORF">H634G_01249</name>
</gene>
<proteinExistence type="inferred from homology"/>
<dbReference type="Pfam" id="PF00266">
    <property type="entry name" value="Aminotran_5"/>
    <property type="match status" value="1"/>
</dbReference>
<comment type="caution">
    <text evidence="5">Lacks conserved residue(s) required for the propagation of feature annotation.</text>
</comment>
<dbReference type="Pfam" id="PF02146">
    <property type="entry name" value="SIR2"/>
    <property type="match status" value="3"/>
</dbReference>
<feature type="region of interest" description="Disordered" evidence="6">
    <location>
        <begin position="598"/>
        <end position="630"/>
    </location>
</feature>
<dbReference type="OrthoDB" id="2919105at2759"/>
<organism evidence="8 9">
    <name type="scientific">Metarhizium anisopliae BRIP 53293</name>
    <dbReference type="NCBI Taxonomy" id="1291518"/>
    <lineage>
        <taxon>Eukaryota</taxon>
        <taxon>Fungi</taxon>
        <taxon>Dikarya</taxon>
        <taxon>Ascomycota</taxon>
        <taxon>Pezizomycotina</taxon>
        <taxon>Sordariomycetes</taxon>
        <taxon>Hypocreomycetidae</taxon>
        <taxon>Hypocreales</taxon>
        <taxon>Clavicipitaceae</taxon>
        <taxon>Metarhizium</taxon>
    </lineage>
</organism>
<feature type="region of interest" description="Disordered" evidence="6">
    <location>
        <begin position="334"/>
        <end position="420"/>
    </location>
</feature>
<dbReference type="Gene3D" id="3.40.50.1220">
    <property type="entry name" value="TPP-binding domain"/>
    <property type="match status" value="2"/>
</dbReference>
<evidence type="ECO:0000256" key="1">
    <source>
        <dbReference type="ARBA" id="ARBA00006924"/>
    </source>
</evidence>
<evidence type="ECO:0000256" key="2">
    <source>
        <dbReference type="ARBA" id="ARBA00022679"/>
    </source>
</evidence>
<keyword evidence="9" id="KW-1185">Reference proteome</keyword>
<dbReference type="InterPro" id="IPR026590">
    <property type="entry name" value="Ssirtuin_cat_dom"/>
</dbReference>
<keyword evidence="2" id="KW-0808">Transferase</keyword>
<evidence type="ECO:0000313" key="9">
    <source>
        <dbReference type="Proteomes" id="UP000054544"/>
    </source>
</evidence>
<dbReference type="InterPro" id="IPR003000">
    <property type="entry name" value="Sirtuin"/>
</dbReference>
<evidence type="ECO:0000256" key="6">
    <source>
        <dbReference type="SAM" id="MobiDB-lite"/>
    </source>
</evidence>
<name>A0A0D9PE89_METAN</name>
<dbReference type="PROSITE" id="PS50305">
    <property type="entry name" value="SIRTUIN"/>
    <property type="match status" value="1"/>
</dbReference>
<dbReference type="GO" id="GO:0070403">
    <property type="term" value="F:NAD+ binding"/>
    <property type="evidence" value="ECO:0007669"/>
    <property type="project" value="InterPro"/>
</dbReference>
<accession>A0A0D9PE89</accession>
<dbReference type="InterPro" id="IPR015421">
    <property type="entry name" value="PyrdxlP-dep_Trfase_major"/>
</dbReference>
<dbReference type="SUPFAM" id="SSF52467">
    <property type="entry name" value="DHS-like NAD/FAD-binding domain"/>
    <property type="match status" value="1"/>
</dbReference>
<dbReference type="GO" id="GO:0016740">
    <property type="term" value="F:transferase activity"/>
    <property type="evidence" value="ECO:0007669"/>
    <property type="project" value="UniProtKB-KW"/>
</dbReference>
<feature type="compositionally biased region" description="Polar residues" evidence="6">
    <location>
        <begin position="748"/>
        <end position="766"/>
    </location>
</feature>
<feature type="region of interest" description="Disordered" evidence="6">
    <location>
        <begin position="685"/>
        <end position="842"/>
    </location>
</feature>
<sequence>MPTQHVKPGTEEHLGDVANALLKARKVVVVTGAGISTNSGIPDFRSENGLYSLIQAQFDAASRQARQDEHDGHDEHEEAADNARPTKRRKTSMDAINEPDWITVKVGPDDCQDALQDGPSLPQHTDLPELLEDSAVTAATAATQIVVGTKFRTPQSKTETQSSPDLNSSPPSSPPAEFMISPSTVRSRTHRRLTDAALPLSSSPLSSPPPILFDPFDTVSPSEASSGRRSSTSLSEVDETDSPPNSLPSSQNSAGSRSTLPNMKGKDLFDANIWSDPIRTSVFYTFATSLRQKIRHAEPTTSHRFISHLRDRGKLVRCYTQNIDQIEEKVGLSTRLQDGPGSRGRFSRRSTANMTQLNKMVEEAKSASSDKLASETSSLSDAPADSSEQSQPSSSDENNIPATDREPRSDNQANAIPKVRRELPRSGVECVFLHGSLDLLRCFLCGKVCSWDDDNRESETLSGHQPECPHCVGATAARQERGKRALGVGKLRPDIVLYGEEHPSSHLISPIITHDLSLYPDMLLILGTSLRVHGLKVMVREFAKAVHCKGGKVVFVNFTKPPDSIWGDIIDYWVQWDCDAWVTDLQVRIPKLWQELEPARPRRKRESSGTSEDSAKEEKKKPPPANPVALRDTKVTGAYWTFKVLSELHRITGNLQPENVPARRASLSAGITAAGIVAEVFPHAPTNKVQKETKARQKGSRKSAPGALEKGQRRSSTLNPNHGRSRKKVQAMVSSQVPDHVPEPTMSPALTSVEPCSTNSILSSVKENARVRKRKKVDGEEIPAPKVGRRRGGSSRHKVKKDDLKLPPLQTLVTNRPALLHGKPQPLEPKSPPSGPLTSLSPNLRSAKTFQRHNAFFLDELLVGLHSAPHGHPFQNYSENVPPAQAGTKEEASAAFALAGLRTSPVMARTMPRKQIEVTAPIYRRVLAALIFKALHTCDYKRLFRSQTTVVMGHQEVLALRAKSAESPRPFGSEWKREFPFDPEWHNLNHATGTNPLPLLDCDQDLTCYSSDCHVGSFGTYPKHIRDRLRAYQDQAEARPDPFIFYEQPKRIDAAREELARLVHAPLDTVVFVGNATDGVNTVLRNLAWAEDGKDVILSFSTIYEACGKAADYLAEYFEGKLEHRGIAITYPLEDEEIIRAFRTTVKEIQDEGKRAKVCIFDVVSSRPGVVFPWMDMVKACKELGIISLVDGAQGIGMVHLDLTAADPDFFVSNCHKWLHVPRGCAVFYAPIRNQHLLRTTLATSHGFIPKLVQRTTPMPPSAKSAYVNNFEFVGTKDNGPYMCVKDAIEWRRNVCGGEDKIISYLWDLNKKGIKLVADALGTTYLDNSKGTMTNCAMGNVSLPVWVGERGEGAKETDIVVPEEDKDTVFQWITETLVRDYRTFMLRFIMGNRYWIRISAQIYLDLADYEFAAKALGDICERIGKREYLK</sequence>
<feature type="compositionally biased region" description="Basic and acidic residues" evidence="6">
    <location>
        <begin position="65"/>
        <end position="81"/>
    </location>
</feature>
<comment type="similarity">
    <text evidence="1">Belongs to the sirtuin family. Class I subfamily.</text>
</comment>
<dbReference type="EMBL" id="KE384721">
    <property type="protein sequence ID" value="KJK83120.1"/>
    <property type="molecule type" value="Genomic_DNA"/>
</dbReference>
<feature type="compositionally biased region" description="Polar residues" evidence="6">
    <location>
        <begin position="152"/>
        <end position="161"/>
    </location>
</feature>
<keyword evidence="4" id="KW-0520">NAD</keyword>
<evidence type="ECO:0000256" key="4">
    <source>
        <dbReference type="ARBA" id="ARBA00023027"/>
    </source>
</evidence>
<dbReference type="PANTHER" id="PTHR43092">
    <property type="entry name" value="L-CYSTEINE DESULFHYDRASE"/>
    <property type="match status" value="1"/>
</dbReference>
<dbReference type="InterPro" id="IPR000192">
    <property type="entry name" value="Aminotrans_V_dom"/>
</dbReference>
<evidence type="ECO:0000259" key="7">
    <source>
        <dbReference type="PROSITE" id="PS50305"/>
    </source>
</evidence>
<feature type="domain" description="Deacetylase sirtuin-type" evidence="7">
    <location>
        <begin position="7"/>
        <end position="600"/>
    </location>
</feature>
<feature type="compositionally biased region" description="Pro residues" evidence="6">
    <location>
        <begin position="826"/>
        <end position="835"/>
    </location>
</feature>
<dbReference type="InterPro" id="IPR015424">
    <property type="entry name" value="PyrdxlP-dep_Trfase"/>
</dbReference>
<feature type="compositionally biased region" description="Basic residues" evidence="6">
    <location>
        <begin position="787"/>
        <end position="799"/>
    </location>
</feature>